<feature type="coiled-coil region" evidence="1">
    <location>
        <begin position="41"/>
        <end position="131"/>
    </location>
</feature>
<evidence type="ECO:0000313" key="2">
    <source>
        <dbReference type="Proteomes" id="UP001652642"/>
    </source>
</evidence>
<keyword evidence="1" id="KW-0175">Coiled coil</keyword>
<organism evidence="2 3">
    <name type="scientific">Pogona vitticeps</name>
    <name type="common">central bearded dragon</name>
    <dbReference type="NCBI Taxonomy" id="103695"/>
    <lineage>
        <taxon>Eukaryota</taxon>
        <taxon>Metazoa</taxon>
        <taxon>Chordata</taxon>
        <taxon>Craniata</taxon>
        <taxon>Vertebrata</taxon>
        <taxon>Euteleostomi</taxon>
        <taxon>Lepidosauria</taxon>
        <taxon>Squamata</taxon>
        <taxon>Bifurcata</taxon>
        <taxon>Unidentata</taxon>
        <taxon>Episquamata</taxon>
        <taxon>Toxicofera</taxon>
        <taxon>Iguania</taxon>
        <taxon>Acrodonta</taxon>
        <taxon>Agamidae</taxon>
        <taxon>Amphibolurinae</taxon>
        <taxon>Pogona</taxon>
    </lineage>
</organism>
<evidence type="ECO:0000256" key="1">
    <source>
        <dbReference type="SAM" id="Coils"/>
    </source>
</evidence>
<dbReference type="GeneID" id="110086255"/>
<dbReference type="InterPro" id="IPR007145">
    <property type="entry name" value="MAP65_Ase1_PRC1"/>
</dbReference>
<reference evidence="3" key="2">
    <citation type="submission" date="2025-08" db="UniProtKB">
        <authorList>
            <consortium name="RefSeq"/>
        </authorList>
    </citation>
    <scope>IDENTIFICATION</scope>
</reference>
<reference evidence="2" key="1">
    <citation type="submission" date="2025-05" db="UniProtKB">
        <authorList>
            <consortium name="RefSeq"/>
        </authorList>
    </citation>
    <scope>NUCLEOTIDE SEQUENCE [LARGE SCALE GENOMIC DNA]</scope>
</reference>
<dbReference type="Gene3D" id="1.20.58.1520">
    <property type="match status" value="1"/>
</dbReference>
<accession>A0ABM5FRL2</accession>
<dbReference type="Pfam" id="PF03999">
    <property type="entry name" value="MAP65_ASE1"/>
    <property type="match status" value="1"/>
</dbReference>
<dbReference type="PANTHER" id="PTHR19321:SF6">
    <property type="entry name" value="PROTEIN REGULATOR OF CYTOKINESIS 1"/>
    <property type="match status" value="1"/>
</dbReference>
<name>A0ABM5FRL2_9SAUR</name>
<protein>
    <submittedName>
        <fullName evidence="3">Protein regulator of cytokinesis 1-like isoform X1</fullName>
    </submittedName>
</protein>
<keyword evidence="2" id="KW-1185">Reference proteome</keyword>
<gene>
    <name evidence="3" type="primary">LOC110086255</name>
</gene>
<dbReference type="Proteomes" id="UP001652642">
    <property type="component" value="Chromosome 2"/>
</dbReference>
<sequence>MAKPVRQSEVLASSLVNSVTQAVGKLLDLWNEMGISHELQLERMQAAKAHIEVLLNEMIEEENSMKEKIENDIEIHKHQLNRLRDELKLDPYKVDKSLTILQLEKDLRLALECALKEKHERLKKLKRLQQEDQDLCSELYETPYYVPTGSIPSSLELEELQEHVEKLLKIKEQRLERFFKLRRQVREYNEEIGHIPDGTLENEMLAVEEHICLTKKNLEDLQLLIHQLQVKKESLIDTKECLVKEVQVLWDRLQWPQEERDQLTRTTGNCSISEAIKMWEEQLQSLNELKKEQLKEITLKVRQELESYWQKCCFGNEQRASFQPFYNDNFSEELLNHHDEELVKMKDLYEKNKQLYDNVHKWETVWDQFIELEKKSTDPSRLLNRGGNLLKDERERAKIQKQLLKLGEELKKSIENWEKENDSCFLVYNQRFLDSMAHQLQNHRIKKDQPKISSKRDEFATPKTTVKRAACVNTATPSKIRKVASNLTVLKAASCSNIPSNTAVASKQSIQNKTPYKTIRLDSLYRSPLEECKEGKSTNQPSYSDFMKELSMKSSSNGKIFNSTLKENIDE</sequence>
<evidence type="ECO:0000313" key="3">
    <source>
        <dbReference type="RefSeq" id="XP_072848037.1"/>
    </source>
</evidence>
<dbReference type="RefSeq" id="XP_072848037.1">
    <property type="nucleotide sequence ID" value="XM_072991936.1"/>
</dbReference>
<dbReference type="PANTHER" id="PTHR19321">
    <property type="entry name" value="PROTEIN REGULATOR OF CYTOKINESIS 1 PRC1-RELATED"/>
    <property type="match status" value="1"/>
</dbReference>
<proteinExistence type="predicted"/>